<evidence type="ECO:0000313" key="1">
    <source>
        <dbReference type="EMBL" id="VTT74597.1"/>
    </source>
</evidence>
<accession>A0A9Q9RX41</accession>
<dbReference type="EMBL" id="CABFJX010000374">
    <property type="protein sequence ID" value="VTT74597.1"/>
    <property type="molecule type" value="Genomic_DNA"/>
</dbReference>
<dbReference type="Proteomes" id="UP000760494">
    <property type="component" value="Unassembled WGS sequence"/>
</dbReference>
<gene>
    <name evidence="1" type="ORF">C2S_1782</name>
</gene>
<proteinExistence type="predicted"/>
<evidence type="ECO:0000313" key="2">
    <source>
        <dbReference type="Proteomes" id="UP000760494"/>
    </source>
</evidence>
<reference evidence="1" key="1">
    <citation type="submission" date="2019-05" db="EMBL/GenBank/DDBJ databases">
        <authorList>
            <person name="Piombo E."/>
        </authorList>
    </citation>
    <scope>NUCLEOTIDE SEQUENCE</scope>
    <source>
        <strain evidence="1">C2S</strain>
    </source>
</reference>
<comment type="caution">
    <text evidence="1">The sequence shown here is derived from an EMBL/GenBank/DDBJ whole genome shotgun (WGS) entry which is preliminary data.</text>
</comment>
<protein>
    <submittedName>
        <fullName evidence="1">Uncharacterized protein</fullName>
    </submittedName>
</protein>
<organism evidence="1 2">
    <name type="scientific">Fusarium fujikuroi</name>
    <name type="common">Bakanae and foot rot disease fungus</name>
    <name type="synonym">Gibberella fujikuroi</name>
    <dbReference type="NCBI Taxonomy" id="5127"/>
    <lineage>
        <taxon>Eukaryota</taxon>
        <taxon>Fungi</taxon>
        <taxon>Dikarya</taxon>
        <taxon>Ascomycota</taxon>
        <taxon>Pezizomycotina</taxon>
        <taxon>Sordariomycetes</taxon>
        <taxon>Hypocreomycetidae</taxon>
        <taxon>Hypocreales</taxon>
        <taxon>Nectriaceae</taxon>
        <taxon>Fusarium</taxon>
        <taxon>Fusarium fujikuroi species complex</taxon>
    </lineage>
</organism>
<name>A0A9Q9RX41_FUSFU</name>
<dbReference type="AlphaFoldDB" id="A0A9Q9RX41"/>
<sequence>MDLDTALNLIKPRADGSHHAPHTTVVAEAIVSQSGQDVKYLALLGQRYEQSHSMACELKSVQVNAAEGA</sequence>